<protein>
    <submittedName>
        <fullName evidence="1">Uncharacterized protein</fullName>
    </submittedName>
</protein>
<accession>A0A383ED72</accession>
<organism evidence="1">
    <name type="scientific">marine metagenome</name>
    <dbReference type="NCBI Taxonomy" id="408172"/>
    <lineage>
        <taxon>unclassified sequences</taxon>
        <taxon>metagenomes</taxon>
        <taxon>ecological metagenomes</taxon>
    </lineage>
</organism>
<feature type="non-terminal residue" evidence="1">
    <location>
        <position position="68"/>
    </location>
</feature>
<evidence type="ECO:0000313" key="1">
    <source>
        <dbReference type="EMBL" id="SVE54320.1"/>
    </source>
</evidence>
<name>A0A383ED72_9ZZZZ</name>
<proteinExistence type="predicted"/>
<dbReference type="EMBL" id="UINC01224619">
    <property type="protein sequence ID" value="SVE54320.1"/>
    <property type="molecule type" value="Genomic_DNA"/>
</dbReference>
<dbReference type="AlphaFoldDB" id="A0A383ED72"/>
<gene>
    <name evidence="1" type="ORF">METZ01_LOCUS507174</name>
</gene>
<sequence length="68" mass="7117">MAVESLFDLLARELVSGGQSLSGDVFVAGEQPYLIAPLAVTGFDEIDGLHQGDIIGSEGLAPFIHNAF</sequence>
<reference evidence="1" key="1">
    <citation type="submission" date="2018-05" db="EMBL/GenBank/DDBJ databases">
        <authorList>
            <person name="Lanie J.A."/>
            <person name="Ng W.-L."/>
            <person name="Kazmierczak K.M."/>
            <person name="Andrzejewski T.M."/>
            <person name="Davidsen T.M."/>
            <person name="Wayne K.J."/>
            <person name="Tettelin H."/>
            <person name="Glass J.I."/>
            <person name="Rusch D."/>
            <person name="Podicherti R."/>
            <person name="Tsui H.-C.T."/>
            <person name="Winkler M.E."/>
        </authorList>
    </citation>
    <scope>NUCLEOTIDE SEQUENCE</scope>
</reference>